<gene>
    <name evidence="1" type="ORF">PSON_ATCC_30995.1.T0350088</name>
</gene>
<proteinExistence type="predicted"/>
<keyword evidence="2" id="KW-1185">Reference proteome</keyword>
<accession>A0A8S1ME73</accession>
<reference evidence="1" key="1">
    <citation type="submission" date="2021-01" db="EMBL/GenBank/DDBJ databases">
        <authorList>
            <consortium name="Genoscope - CEA"/>
            <person name="William W."/>
        </authorList>
    </citation>
    <scope>NUCLEOTIDE SEQUENCE</scope>
</reference>
<dbReference type="AlphaFoldDB" id="A0A8S1ME73"/>
<comment type="caution">
    <text evidence="1">The sequence shown here is derived from an EMBL/GenBank/DDBJ whole genome shotgun (WGS) entry which is preliminary data.</text>
</comment>
<dbReference type="Proteomes" id="UP000692954">
    <property type="component" value="Unassembled WGS sequence"/>
</dbReference>
<evidence type="ECO:0000313" key="2">
    <source>
        <dbReference type="Proteomes" id="UP000692954"/>
    </source>
</evidence>
<dbReference type="EMBL" id="CAJJDN010000035">
    <property type="protein sequence ID" value="CAD8076651.1"/>
    <property type="molecule type" value="Genomic_DNA"/>
</dbReference>
<organism evidence="1 2">
    <name type="scientific">Paramecium sonneborni</name>
    <dbReference type="NCBI Taxonomy" id="65129"/>
    <lineage>
        <taxon>Eukaryota</taxon>
        <taxon>Sar</taxon>
        <taxon>Alveolata</taxon>
        <taxon>Ciliophora</taxon>
        <taxon>Intramacronucleata</taxon>
        <taxon>Oligohymenophorea</taxon>
        <taxon>Peniculida</taxon>
        <taxon>Parameciidae</taxon>
        <taxon>Paramecium</taxon>
    </lineage>
</organism>
<name>A0A8S1ME73_9CILI</name>
<sequence length="192" mass="23443">MPVSNIILRSWMNQFFLDCLIKKHKNQCQHIKKEPTEATVCLLIEYLGTQATRQTTQKLEQYVWYFFRRNSCSLKKKNKHLDPLYRKEALMYCRNNVLIDFEQVIISKNFIEGKQLNVNCEVVKINQSYWIDKDLNLLRQLYYLKIWIHKITERLQNSISIKKFNKTQNEKRKRSYQEKQKTQKCMRHQIYV</sequence>
<protein>
    <submittedName>
        <fullName evidence="1">Uncharacterized protein</fullName>
    </submittedName>
</protein>
<evidence type="ECO:0000313" key="1">
    <source>
        <dbReference type="EMBL" id="CAD8076651.1"/>
    </source>
</evidence>